<protein>
    <submittedName>
        <fullName evidence="9">Glucose uptake protein</fullName>
    </submittedName>
</protein>
<evidence type="ECO:0000256" key="2">
    <source>
        <dbReference type="ARBA" id="ARBA00006117"/>
    </source>
</evidence>
<comment type="similarity">
    <text evidence="2">Belongs to the GRP transporter (TC 2.A.7.5) family.</text>
</comment>
<keyword evidence="7 8" id="KW-0472">Membrane</keyword>
<evidence type="ECO:0000313" key="10">
    <source>
        <dbReference type="Proteomes" id="UP000664360"/>
    </source>
</evidence>
<feature type="transmembrane region" description="Helical" evidence="8">
    <location>
        <begin position="59"/>
        <end position="83"/>
    </location>
</feature>
<keyword evidence="10" id="KW-1185">Reference proteome</keyword>
<keyword evidence="5 8" id="KW-0812">Transmembrane</keyword>
<evidence type="ECO:0000256" key="7">
    <source>
        <dbReference type="ARBA" id="ARBA00023136"/>
    </source>
</evidence>
<evidence type="ECO:0000313" key="9">
    <source>
        <dbReference type="EMBL" id="WYJ81171.1"/>
    </source>
</evidence>
<feature type="transmembrane region" description="Helical" evidence="8">
    <location>
        <begin position="27"/>
        <end position="47"/>
    </location>
</feature>
<proteinExistence type="inferred from homology"/>
<dbReference type="EMBL" id="CP147250">
    <property type="protein sequence ID" value="WYJ81171.1"/>
    <property type="molecule type" value="Genomic_DNA"/>
</dbReference>
<dbReference type="Pfam" id="PF06800">
    <property type="entry name" value="Sugar_transport"/>
    <property type="match status" value="1"/>
</dbReference>
<reference evidence="9 10" key="1">
    <citation type="submission" date="2021-03" db="EMBL/GenBank/DDBJ databases">
        <authorList>
            <person name="Gilmore M.S."/>
            <person name="Schwartzman J."/>
            <person name="Van Tyne D."/>
            <person name="Martin M."/>
            <person name="Earl A.M."/>
            <person name="Manson A.L."/>
            <person name="Straub T."/>
            <person name="Salamzade R."/>
            <person name="Saavedra J."/>
            <person name="Lebreton F."/>
            <person name="Prichula J."/>
            <person name="Schaufler K."/>
            <person name="Gaca A."/>
            <person name="Sgardioli B."/>
            <person name="Wagenaar J."/>
            <person name="Strong T."/>
        </authorList>
    </citation>
    <scope>NUCLEOTIDE SEQUENCE [LARGE SCALE GENOMIC DNA]</scope>
    <source>
        <strain evidence="9 10">DIV1094</strain>
    </source>
</reference>
<feature type="transmembrane region" description="Helical" evidence="8">
    <location>
        <begin position="146"/>
        <end position="164"/>
    </location>
</feature>
<evidence type="ECO:0000256" key="3">
    <source>
        <dbReference type="ARBA" id="ARBA00022448"/>
    </source>
</evidence>
<sequence>MPISVGTQLAFVTLVSGIFLLEWTSVFVALLSILALAVILVGVLLVTKTSKGKGAVAKQVILFLCISSAFLMLYVTITSYFGIHGAQVFLPQSIGMFVGGIIISMKKITQLKLKAITRNIVTGSSWVIANTTLFAISSSLGVGVTYSFSQMSLLVATYGSIILLREKKTAGEKRSVYFGTLVYVVGVIGMSLLK</sequence>
<name>A0ABZ2T392_9ENTE</name>
<gene>
    <name evidence="9" type="ORF">DOK79_002755</name>
</gene>
<keyword evidence="6 8" id="KW-1133">Transmembrane helix</keyword>
<evidence type="ECO:0000256" key="5">
    <source>
        <dbReference type="ARBA" id="ARBA00022692"/>
    </source>
</evidence>
<comment type="subcellular location">
    <subcellularLocation>
        <location evidence="1">Cell membrane</location>
        <topology evidence="1">Multi-pass membrane protein</topology>
    </subcellularLocation>
</comment>
<evidence type="ECO:0000256" key="8">
    <source>
        <dbReference type="SAM" id="Phobius"/>
    </source>
</evidence>
<organism evidence="9 10">
    <name type="scientific">Candidatus Enterococcus mangumiae</name>
    <dbReference type="NCBI Taxonomy" id="2230878"/>
    <lineage>
        <taxon>Bacteria</taxon>
        <taxon>Bacillati</taxon>
        <taxon>Bacillota</taxon>
        <taxon>Bacilli</taxon>
        <taxon>Lactobacillales</taxon>
        <taxon>Enterococcaceae</taxon>
        <taxon>Enterococcus</taxon>
    </lineage>
</organism>
<feature type="transmembrane region" description="Helical" evidence="8">
    <location>
        <begin position="120"/>
        <end position="140"/>
    </location>
</feature>
<evidence type="ECO:0000256" key="4">
    <source>
        <dbReference type="ARBA" id="ARBA00022597"/>
    </source>
</evidence>
<accession>A0ABZ2T392</accession>
<dbReference type="Proteomes" id="UP000664360">
    <property type="component" value="Chromosome"/>
</dbReference>
<evidence type="ECO:0000256" key="6">
    <source>
        <dbReference type="ARBA" id="ARBA00022989"/>
    </source>
</evidence>
<dbReference type="InterPro" id="IPR010651">
    <property type="entry name" value="Sugar_transport"/>
</dbReference>
<reference evidence="9 10" key="2">
    <citation type="submission" date="2024-03" db="EMBL/GenBank/DDBJ databases">
        <title>The Genome Sequence of Enterococcus sp. DIV1094.</title>
        <authorList>
            <consortium name="The Broad Institute Genomics Platform"/>
            <consortium name="The Broad Institute Microbial Omics Core"/>
            <consortium name="The Broad Institute Genomic Center for Infectious Diseases"/>
            <person name="Earl A."/>
            <person name="Manson A."/>
            <person name="Gilmore M."/>
            <person name="Schwartman J."/>
            <person name="Shea T."/>
            <person name="Abouelleil A."/>
            <person name="Cao P."/>
            <person name="Chapman S."/>
            <person name="Cusick C."/>
            <person name="Young S."/>
            <person name="Neafsey D."/>
            <person name="Nusbaum C."/>
            <person name="Birren B."/>
        </authorList>
    </citation>
    <scope>NUCLEOTIDE SEQUENCE [LARGE SCALE GENOMIC DNA]</scope>
    <source>
        <strain evidence="9 10">DIV1094</strain>
    </source>
</reference>
<keyword evidence="3" id="KW-0813">Transport</keyword>
<feature type="transmembrane region" description="Helical" evidence="8">
    <location>
        <begin position="176"/>
        <end position="193"/>
    </location>
</feature>
<dbReference type="CDD" id="cd23110">
    <property type="entry name" value="GRP"/>
    <property type="match status" value="1"/>
</dbReference>
<evidence type="ECO:0000256" key="1">
    <source>
        <dbReference type="ARBA" id="ARBA00004651"/>
    </source>
</evidence>
<keyword evidence="4" id="KW-0762">Sugar transport</keyword>
<feature type="transmembrane region" description="Helical" evidence="8">
    <location>
        <begin position="89"/>
        <end position="108"/>
    </location>
</feature>